<dbReference type="KEGG" id="chya:V22_06920"/>
<protein>
    <submittedName>
        <fullName evidence="3">Uncharacterized protein</fullName>
    </submittedName>
</protein>
<dbReference type="RefSeq" id="WP_145259815.1">
    <property type="nucleotide sequence ID" value="NZ_CP036316.1"/>
</dbReference>
<dbReference type="OrthoDB" id="292153at2"/>
<keyword evidence="2" id="KW-0812">Transmembrane</keyword>
<keyword evidence="2" id="KW-0472">Membrane</keyword>
<sequence>MAPVSLLCNQCGASIEVPESASFIVCNACNTHLAVKRTETITYTEAIHASAETSSDSAETTPVSSQADEADTASVDSPSEVEIQNESTEVAMTESLPESTSSQSESAPTIQTSTAVLESPSTNVGHAPVVRTVADLPPLKASPLMVPSGANERDLWRQALISMDNEWEQEKHTYNVGGGLHGGMNRKSIVLLTCGWIGVSALLIAISFTIWEWFGWIAIAVCVTAGIALFNWILQASEDWQDTNRFQQAERRYQERRQALLNKLASSN</sequence>
<feature type="region of interest" description="Disordered" evidence="1">
    <location>
        <begin position="50"/>
        <end position="121"/>
    </location>
</feature>
<dbReference type="EMBL" id="CP036316">
    <property type="protein sequence ID" value="QDT63470.1"/>
    <property type="molecule type" value="Genomic_DNA"/>
</dbReference>
<gene>
    <name evidence="3" type="ORF">V22_06920</name>
</gene>
<feature type="compositionally biased region" description="Low complexity" evidence="1">
    <location>
        <begin position="50"/>
        <end position="61"/>
    </location>
</feature>
<dbReference type="AlphaFoldDB" id="A0A517T524"/>
<evidence type="ECO:0000313" key="4">
    <source>
        <dbReference type="Proteomes" id="UP000319976"/>
    </source>
</evidence>
<evidence type="ECO:0000313" key="3">
    <source>
        <dbReference type="EMBL" id="QDT63470.1"/>
    </source>
</evidence>
<keyword evidence="2" id="KW-1133">Transmembrane helix</keyword>
<accession>A0A517T524</accession>
<proteinExistence type="predicted"/>
<feature type="compositionally biased region" description="Polar residues" evidence="1">
    <location>
        <begin position="110"/>
        <end position="121"/>
    </location>
</feature>
<evidence type="ECO:0000256" key="2">
    <source>
        <dbReference type="SAM" id="Phobius"/>
    </source>
</evidence>
<feature type="compositionally biased region" description="Polar residues" evidence="1">
    <location>
        <begin position="74"/>
        <end position="90"/>
    </location>
</feature>
<feature type="compositionally biased region" description="Low complexity" evidence="1">
    <location>
        <begin position="93"/>
        <end position="109"/>
    </location>
</feature>
<name>A0A517T524_9PLAN</name>
<feature type="transmembrane region" description="Helical" evidence="2">
    <location>
        <begin position="189"/>
        <end position="208"/>
    </location>
</feature>
<feature type="transmembrane region" description="Helical" evidence="2">
    <location>
        <begin position="214"/>
        <end position="234"/>
    </location>
</feature>
<dbReference type="Proteomes" id="UP000319976">
    <property type="component" value="Chromosome"/>
</dbReference>
<keyword evidence="4" id="KW-1185">Reference proteome</keyword>
<organism evidence="3 4">
    <name type="scientific">Calycomorphotria hydatis</name>
    <dbReference type="NCBI Taxonomy" id="2528027"/>
    <lineage>
        <taxon>Bacteria</taxon>
        <taxon>Pseudomonadati</taxon>
        <taxon>Planctomycetota</taxon>
        <taxon>Planctomycetia</taxon>
        <taxon>Planctomycetales</taxon>
        <taxon>Planctomycetaceae</taxon>
        <taxon>Calycomorphotria</taxon>
    </lineage>
</organism>
<evidence type="ECO:0000256" key="1">
    <source>
        <dbReference type="SAM" id="MobiDB-lite"/>
    </source>
</evidence>
<reference evidence="3 4" key="1">
    <citation type="submission" date="2019-02" db="EMBL/GenBank/DDBJ databases">
        <title>Deep-cultivation of Planctomycetes and their phenomic and genomic characterization uncovers novel biology.</title>
        <authorList>
            <person name="Wiegand S."/>
            <person name="Jogler M."/>
            <person name="Boedeker C."/>
            <person name="Pinto D."/>
            <person name="Vollmers J."/>
            <person name="Rivas-Marin E."/>
            <person name="Kohn T."/>
            <person name="Peeters S.H."/>
            <person name="Heuer A."/>
            <person name="Rast P."/>
            <person name="Oberbeckmann S."/>
            <person name="Bunk B."/>
            <person name="Jeske O."/>
            <person name="Meyerdierks A."/>
            <person name="Storesund J.E."/>
            <person name="Kallscheuer N."/>
            <person name="Luecker S."/>
            <person name="Lage O.M."/>
            <person name="Pohl T."/>
            <person name="Merkel B.J."/>
            <person name="Hornburger P."/>
            <person name="Mueller R.-W."/>
            <person name="Bruemmer F."/>
            <person name="Labrenz M."/>
            <person name="Spormann A.M."/>
            <person name="Op den Camp H."/>
            <person name="Overmann J."/>
            <person name="Amann R."/>
            <person name="Jetten M.S.M."/>
            <person name="Mascher T."/>
            <person name="Medema M.H."/>
            <person name="Devos D.P."/>
            <person name="Kaster A.-K."/>
            <person name="Ovreas L."/>
            <person name="Rohde M."/>
            <person name="Galperin M.Y."/>
            <person name="Jogler C."/>
        </authorList>
    </citation>
    <scope>NUCLEOTIDE SEQUENCE [LARGE SCALE GENOMIC DNA]</scope>
    <source>
        <strain evidence="3 4">V22</strain>
    </source>
</reference>